<name>B4G942_DROPE</name>
<feature type="signal peptide" evidence="11">
    <location>
        <begin position="1"/>
        <end position="17"/>
    </location>
</feature>
<dbReference type="CDD" id="cd00190">
    <property type="entry name" value="Tryp_SPc"/>
    <property type="match status" value="1"/>
</dbReference>
<keyword evidence="14" id="KW-1185">Reference proteome</keyword>
<dbReference type="PhylomeDB" id="B4G942"/>
<dbReference type="InterPro" id="IPR009003">
    <property type="entry name" value="Peptidase_S1_PA"/>
</dbReference>
<keyword evidence="3" id="KW-0645">Protease</keyword>
<dbReference type="SUPFAM" id="SSF50494">
    <property type="entry name" value="Trypsin-like serine proteases"/>
    <property type="match status" value="1"/>
</dbReference>
<feature type="chain" id="PRO_5002806026" description="trypsin" evidence="11">
    <location>
        <begin position="18"/>
        <end position="245"/>
    </location>
</feature>
<dbReference type="KEGG" id="dpe:6589618"/>
<dbReference type="eggNOG" id="KOG3627">
    <property type="taxonomic scope" value="Eukaryota"/>
</dbReference>
<keyword evidence="6" id="KW-0720">Serine protease</keyword>
<dbReference type="InterPro" id="IPR043504">
    <property type="entry name" value="Peptidase_S1_PA_chymotrypsin"/>
</dbReference>
<evidence type="ECO:0000256" key="4">
    <source>
        <dbReference type="ARBA" id="ARBA00022729"/>
    </source>
</evidence>
<dbReference type="GO" id="GO:0005576">
    <property type="term" value="C:extracellular region"/>
    <property type="evidence" value="ECO:0007669"/>
    <property type="project" value="UniProtKB-SubCell"/>
</dbReference>
<evidence type="ECO:0000256" key="1">
    <source>
        <dbReference type="ARBA" id="ARBA00004239"/>
    </source>
</evidence>
<evidence type="ECO:0000256" key="10">
    <source>
        <dbReference type="ARBA" id="ARBA00038868"/>
    </source>
</evidence>
<reference evidence="13 14" key="1">
    <citation type="journal article" date="2007" name="Nature">
        <title>Evolution of genes and genomes on the Drosophila phylogeny.</title>
        <authorList>
            <consortium name="Drosophila 12 Genomes Consortium"/>
            <person name="Clark A.G."/>
            <person name="Eisen M.B."/>
            <person name="Smith D.R."/>
            <person name="Bergman C.M."/>
            <person name="Oliver B."/>
            <person name="Markow T.A."/>
            <person name="Kaufman T.C."/>
            <person name="Kellis M."/>
            <person name="Gelbart W."/>
            <person name="Iyer V.N."/>
            <person name="Pollard D.A."/>
            <person name="Sackton T.B."/>
            <person name="Larracuente A.M."/>
            <person name="Singh N.D."/>
            <person name="Abad J.P."/>
            <person name="Abt D.N."/>
            <person name="Adryan B."/>
            <person name="Aguade M."/>
            <person name="Akashi H."/>
            <person name="Anderson W.W."/>
            <person name="Aquadro C.F."/>
            <person name="Ardell D.H."/>
            <person name="Arguello R."/>
            <person name="Artieri C.G."/>
            <person name="Barbash D.A."/>
            <person name="Barker D."/>
            <person name="Barsanti P."/>
            <person name="Batterham P."/>
            <person name="Batzoglou S."/>
            <person name="Begun D."/>
            <person name="Bhutkar A."/>
            <person name="Blanco E."/>
            <person name="Bosak S.A."/>
            <person name="Bradley R.K."/>
            <person name="Brand A.D."/>
            <person name="Brent M.R."/>
            <person name="Brooks A.N."/>
            <person name="Brown R.H."/>
            <person name="Butlin R.K."/>
            <person name="Caggese C."/>
            <person name="Calvi B.R."/>
            <person name="Bernardo de Carvalho A."/>
            <person name="Caspi A."/>
            <person name="Castrezana S."/>
            <person name="Celniker S.E."/>
            <person name="Chang J.L."/>
            <person name="Chapple C."/>
            <person name="Chatterji S."/>
            <person name="Chinwalla A."/>
            <person name="Civetta A."/>
            <person name="Clifton S.W."/>
            <person name="Comeron J.M."/>
            <person name="Costello J.C."/>
            <person name="Coyne J.A."/>
            <person name="Daub J."/>
            <person name="David R.G."/>
            <person name="Delcher A.L."/>
            <person name="Delehaunty K."/>
            <person name="Do C.B."/>
            <person name="Ebling H."/>
            <person name="Edwards K."/>
            <person name="Eickbush T."/>
            <person name="Evans J.D."/>
            <person name="Filipski A."/>
            <person name="Findeiss S."/>
            <person name="Freyhult E."/>
            <person name="Fulton L."/>
            <person name="Fulton R."/>
            <person name="Garcia A.C."/>
            <person name="Gardiner A."/>
            <person name="Garfield D.A."/>
            <person name="Garvin B.E."/>
            <person name="Gibson G."/>
            <person name="Gilbert D."/>
            <person name="Gnerre S."/>
            <person name="Godfrey J."/>
            <person name="Good R."/>
            <person name="Gotea V."/>
            <person name="Gravely B."/>
            <person name="Greenberg A.J."/>
            <person name="Griffiths-Jones S."/>
            <person name="Gross S."/>
            <person name="Guigo R."/>
            <person name="Gustafson E.A."/>
            <person name="Haerty W."/>
            <person name="Hahn M.W."/>
            <person name="Halligan D.L."/>
            <person name="Halpern A.L."/>
            <person name="Halter G.M."/>
            <person name="Han M.V."/>
            <person name="Heger A."/>
            <person name="Hillier L."/>
            <person name="Hinrichs A.S."/>
            <person name="Holmes I."/>
            <person name="Hoskins R.A."/>
            <person name="Hubisz M.J."/>
            <person name="Hultmark D."/>
            <person name="Huntley M.A."/>
            <person name="Jaffe D.B."/>
            <person name="Jagadeeshan S."/>
            <person name="Jeck W.R."/>
            <person name="Johnson J."/>
            <person name="Jones C.D."/>
            <person name="Jordan W.C."/>
            <person name="Karpen G.H."/>
            <person name="Kataoka E."/>
            <person name="Keightley P.D."/>
            <person name="Kheradpour P."/>
            <person name="Kirkness E.F."/>
            <person name="Koerich L.B."/>
            <person name="Kristiansen K."/>
            <person name="Kudrna D."/>
            <person name="Kulathinal R.J."/>
            <person name="Kumar S."/>
            <person name="Kwok R."/>
            <person name="Lander E."/>
            <person name="Langley C.H."/>
            <person name="Lapoint R."/>
            <person name="Lazzaro B.P."/>
            <person name="Lee S.J."/>
            <person name="Levesque L."/>
            <person name="Li R."/>
            <person name="Lin C.F."/>
            <person name="Lin M.F."/>
            <person name="Lindblad-Toh K."/>
            <person name="Llopart A."/>
            <person name="Long M."/>
            <person name="Low L."/>
            <person name="Lozovsky E."/>
            <person name="Lu J."/>
            <person name="Luo M."/>
            <person name="Machado C.A."/>
            <person name="Makalowski W."/>
            <person name="Marzo M."/>
            <person name="Matsuda M."/>
            <person name="Matzkin L."/>
            <person name="McAllister B."/>
            <person name="McBride C.S."/>
            <person name="McKernan B."/>
            <person name="McKernan K."/>
            <person name="Mendez-Lago M."/>
            <person name="Minx P."/>
            <person name="Mollenhauer M.U."/>
            <person name="Montooth K."/>
            <person name="Mount S.M."/>
            <person name="Mu X."/>
            <person name="Myers E."/>
            <person name="Negre B."/>
            <person name="Newfeld S."/>
            <person name="Nielsen R."/>
            <person name="Noor M.A."/>
            <person name="O'Grady P."/>
            <person name="Pachter L."/>
            <person name="Papaceit M."/>
            <person name="Parisi M.J."/>
            <person name="Parisi M."/>
            <person name="Parts L."/>
            <person name="Pedersen J.S."/>
            <person name="Pesole G."/>
            <person name="Phillippy A.M."/>
            <person name="Ponting C.P."/>
            <person name="Pop M."/>
            <person name="Porcelli D."/>
            <person name="Powell J.R."/>
            <person name="Prohaska S."/>
            <person name="Pruitt K."/>
            <person name="Puig M."/>
            <person name="Quesneville H."/>
            <person name="Ram K.R."/>
            <person name="Rand D."/>
            <person name="Rasmussen M.D."/>
            <person name="Reed L.K."/>
            <person name="Reenan R."/>
            <person name="Reily A."/>
            <person name="Remington K.A."/>
            <person name="Rieger T.T."/>
            <person name="Ritchie M.G."/>
            <person name="Robin C."/>
            <person name="Rogers Y.H."/>
            <person name="Rohde C."/>
            <person name="Rozas J."/>
            <person name="Rubenfield M.J."/>
            <person name="Ruiz A."/>
            <person name="Russo S."/>
            <person name="Salzberg S.L."/>
            <person name="Sanchez-Gracia A."/>
            <person name="Saranga D.J."/>
            <person name="Sato H."/>
            <person name="Schaeffer S.W."/>
            <person name="Schatz M.C."/>
            <person name="Schlenke T."/>
            <person name="Schwartz R."/>
            <person name="Segarra C."/>
            <person name="Singh R.S."/>
            <person name="Sirot L."/>
            <person name="Sirota M."/>
            <person name="Sisneros N.B."/>
            <person name="Smith C.D."/>
            <person name="Smith T.F."/>
            <person name="Spieth J."/>
            <person name="Stage D.E."/>
            <person name="Stark A."/>
            <person name="Stephan W."/>
            <person name="Strausberg R.L."/>
            <person name="Strempel S."/>
            <person name="Sturgill D."/>
            <person name="Sutton G."/>
            <person name="Sutton G.G."/>
            <person name="Tao W."/>
            <person name="Teichmann S."/>
            <person name="Tobari Y.N."/>
            <person name="Tomimura Y."/>
            <person name="Tsolas J.M."/>
            <person name="Valente V.L."/>
            <person name="Venter E."/>
            <person name="Venter J.C."/>
            <person name="Vicario S."/>
            <person name="Vieira F.G."/>
            <person name="Vilella A.J."/>
            <person name="Villasante A."/>
            <person name="Walenz B."/>
            <person name="Wang J."/>
            <person name="Wasserman M."/>
            <person name="Watts T."/>
            <person name="Wilson D."/>
            <person name="Wilson R.K."/>
            <person name="Wing R.A."/>
            <person name="Wolfner M.F."/>
            <person name="Wong A."/>
            <person name="Wong G.K."/>
            <person name="Wu C.I."/>
            <person name="Wu G."/>
            <person name="Yamamoto D."/>
            <person name="Yang H.P."/>
            <person name="Yang S.P."/>
            <person name="Yorke J.A."/>
            <person name="Yoshida K."/>
            <person name="Zdobnov E."/>
            <person name="Zhang P."/>
            <person name="Zhang Y."/>
            <person name="Zimin A.V."/>
            <person name="Baldwin J."/>
            <person name="Abdouelleil A."/>
            <person name="Abdulkadir J."/>
            <person name="Abebe A."/>
            <person name="Abera B."/>
            <person name="Abreu J."/>
            <person name="Acer S.C."/>
            <person name="Aftuck L."/>
            <person name="Alexander A."/>
            <person name="An P."/>
            <person name="Anderson E."/>
            <person name="Anderson S."/>
            <person name="Arachi H."/>
            <person name="Azer M."/>
            <person name="Bachantsang P."/>
            <person name="Barry A."/>
            <person name="Bayul T."/>
            <person name="Berlin A."/>
            <person name="Bessette D."/>
            <person name="Bloom T."/>
            <person name="Blye J."/>
            <person name="Boguslavskiy L."/>
            <person name="Bonnet C."/>
            <person name="Boukhgalter B."/>
            <person name="Bourzgui I."/>
            <person name="Brown A."/>
            <person name="Cahill P."/>
            <person name="Channer S."/>
            <person name="Cheshatsang Y."/>
            <person name="Chuda L."/>
            <person name="Citroen M."/>
            <person name="Collymore A."/>
            <person name="Cooke P."/>
            <person name="Costello M."/>
            <person name="D'Aco K."/>
            <person name="Daza R."/>
            <person name="De Haan G."/>
            <person name="DeGray S."/>
            <person name="DeMaso C."/>
            <person name="Dhargay N."/>
            <person name="Dooley K."/>
            <person name="Dooley E."/>
            <person name="Doricent M."/>
            <person name="Dorje P."/>
            <person name="Dorjee K."/>
            <person name="Dupes A."/>
            <person name="Elong R."/>
            <person name="Falk J."/>
            <person name="Farina A."/>
            <person name="Faro S."/>
            <person name="Ferguson D."/>
            <person name="Fisher S."/>
            <person name="Foley C.D."/>
            <person name="Franke A."/>
            <person name="Friedrich D."/>
            <person name="Gadbois L."/>
            <person name="Gearin G."/>
            <person name="Gearin C.R."/>
            <person name="Giannoukos G."/>
            <person name="Goode T."/>
            <person name="Graham J."/>
            <person name="Grandbois E."/>
            <person name="Grewal S."/>
            <person name="Gyaltsen K."/>
            <person name="Hafez N."/>
            <person name="Hagos B."/>
            <person name="Hall J."/>
            <person name="Henson C."/>
            <person name="Hollinger A."/>
            <person name="Honan T."/>
            <person name="Huard M.D."/>
            <person name="Hughes L."/>
            <person name="Hurhula B."/>
            <person name="Husby M.E."/>
            <person name="Kamat A."/>
            <person name="Kanga B."/>
            <person name="Kashin S."/>
            <person name="Khazanovich D."/>
            <person name="Kisner P."/>
            <person name="Lance K."/>
            <person name="Lara M."/>
            <person name="Lee W."/>
            <person name="Lennon N."/>
            <person name="Letendre F."/>
            <person name="LeVine R."/>
            <person name="Lipovsky A."/>
            <person name="Liu X."/>
            <person name="Liu J."/>
            <person name="Liu S."/>
            <person name="Lokyitsang T."/>
            <person name="Lokyitsang Y."/>
            <person name="Lubonja R."/>
            <person name="Lui A."/>
            <person name="MacDonald P."/>
            <person name="Magnisalis V."/>
            <person name="Maru K."/>
            <person name="Matthews C."/>
            <person name="McCusker W."/>
            <person name="McDonough S."/>
            <person name="Mehta T."/>
            <person name="Meldrim J."/>
            <person name="Meneus L."/>
            <person name="Mihai O."/>
            <person name="Mihalev A."/>
            <person name="Mihova T."/>
            <person name="Mittelman R."/>
            <person name="Mlenga V."/>
            <person name="Montmayeur A."/>
            <person name="Mulrain L."/>
            <person name="Navidi A."/>
            <person name="Naylor J."/>
            <person name="Negash T."/>
            <person name="Nguyen T."/>
            <person name="Nguyen N."/>
            <person name="Nicol R."/>
            <person name="Norbu C."/>
            <person name="Norbu N."/>
            <person name="Novod N."/>
            <person name="O'Neill B."/>
            <person name="Osman S."/>
            <person name="Markiewicz E."/>
            <person name="Oyono O.L."/>
            <person name="Patti C."/>
            <person name="Phunkhang P."/>
            <person name="Pierre F."/>
            <person name="Priest M."/>
            <person name="Raghuraman S."/>
            <person name="Rege F."/>
            <person name="Reyes R."/>
            <person name="Rise C."/>
            <person name="Rogov P."/>
            <person name="Ross K."/>
            <person name="Ryan E."/>
            <person name="Settipalli S."/>
            <person name="Shea T."/>
            <person name="Sherpa N."/>
            <person name="Shi L."/>
            <person name="Shih D."/>
            <person name="Sparrow T."/>
            <person name="Spaulding J."/>
            <person name="Stalker J."/>
            <person name="Stange-Thomann N."/>
            <person name="Stavropoulos S."/>
            <person name="Stone C."/>
            <person name="Strader C."/>
            <person name="Tesfaye S."/>
            <person name="Thomson T."/>
            <person name="Thoulutsang Y."/>
            <person name="Thoulutsang D."/>
            <person name="Topham K."/>
            <person name="Topping I."/>
            <person name="Tsamla T."/>
            <person name="Vassiliev H."/>
            <person name="Vo A."/>
            <person name="Wangchuk T."/>
            <person name="Wangdi T."/>
            <person name="Weiand M."/>
            <person name="Wilkinson J."/>
            <person name="Wilson A."/>
            <person name="Yadav S."/>
            <person name="Young G."/>
            <person name="Yu Q."/>
            <person name="Zembek L."/>
            <person name="Zhong D."/>
            <person name="Zimmer A."/>
            <person name="Zwirko Z."/>
            <person name="Jaffe D.B."/>
            <person name="Alvarez P."/>
            <person name="Brockman W."/>
            <person name="Butler J."/>
            <person name="Chin C."/>
            <person name="Gnerre S."/>
            <person name="Grabherr M."/>
            <person name="Kleber M."/>
            <person name="Mauceli E."/>
            <person name="MacCallum I."/>
        </authorList>
    </citation>
    <scope>NUCLEOTIDE SEQUENCE [LARGE SCALE GENOMIC DNA]</scope>
    <source>
        <strain evidence="14">MSH-3 / Tucson 14011-0111.49</strain>
    </source>
</reference>
<dbReference type="PANTHER" id="PTHR24276:SF91">
    <property type="entry name" value="AT26814P-RELATED"/>
    <property type="match status" value="1"/>
</dbReference>
<keyword evidence="4 11" id="KW-0732">Signal</keyword>
<dbReference type="Gene3D" id="2.40.10.10">
    <property type="entry name" value="Trypsin-like serine proteases"/>
    <property type="match status" value="1"/>
</dbReference>
<dbReference type="EMBL" id="CH479180">
    <property type="protein sequence ID" value="EDW28872.1"/>
    <property type="molecule type" value="Genomic_DNA"/>
</dbReference>
<dbReference type="Proteomes" id="UP000008744">
    <property type="component" value="Unassembled WGS sequence"/>
</dbReference>
<dbReference type="EC" id="3.4.21.4" evidence="10"/>
<organism evidence="14">
    <name type="scientific">Drosophila persimilis</name>
    <name type="common">Fruit fly</name>
    <dbReference type="NCBI Taxonomy" id="7234"/>
    <lineage>
        <taxon>Eukaryota</taxon>
        <taxon>Metazoa</taxon>
        <taxon>Ecdysozoa</taxon>
        <taxon>Arthropoda</taxon>
        <taxon>Hexapoda</taxon>
        <taxon>Insecta</taxon>
        <taxon>Pterygota</taxon>
        <taxon>Neoptera</taxon>
        <taxon>Endopterygota</taxon>
        <taxon>Diptera</taxon>
        <taxon>Brachycera</taxon>
        <taxon>Muscomorpha</taxon>
        <taxon>Ephydroidea</taxon>
        <taxon>Drosophilidae</taxon>
        <taxon>Drosophila</taxon>
        <taxon>Sophophora</taxon>
    </lineage>
</organism>
<dbReference type="STRING" id="7234.B4G942"/>
<feature type="domain" description="Peptidase S1" evidence="12">
    <location>
        <begin position="23"/>
        <end position="242"/>
    </location>
</feature>
<gene>
    <name evidence="13" type="primary">Dper\GL19408</name>
    <name evidence="13" type="ORF">Dper_GL19408</name>
</gene>
<dbReference type="PRINTS" id="PR00722">
    <property type="entry name" value="CHYMOTRYPSIN"/>
</dbReference>
<dbReference type="HOGENOM" id="CLU_006842_7_1_1"/>
<accession>B4G942</accession>
<comment type="catalytic activity">
    <reaction evidence="9">
        <text>Preferential cleavage: Arg-|-Xaa, Lys-|-Xaa.</text>
        <dbReference type="EC" id="3.4.21.4"/>
    </reaction>
</comment>
<evidence type="ECO:0000313" key="14">
    <source>
        <dbReference type="Proteomes" id="UP000008744"/>
    </source>
</evidence>
<dbReference type="FunFam" id="2.40.10.10:FF:000073">
    <property type="entry name" value="Trypsin alpha"/>
    <property type="match status" value="1"/>
</dbReference>
<dbReference type="InterPro" id="IPR001254">
    <property type="entry name" value="Trypsin_dom"/>
</dbReference>
<comment type="similarity">
    <text evidence="2">Belongs to the peptidase S1 family.</text>
</comment>
<evidence type="ECO:0000256" key="7">
    <source>
        <dbReference type="ARBA" id="ARBA00023145"/>
    </source>
</evidence>
<dbReference type="InterPro" id="IPR018114">
    <property type="entry name" value="TRYPSIN_HIS"/>
</dbReference>
<dbReference type="PROSITE" id="PS50240">
    <property type="entry name" value="TRYPSIN_DOM"/>
    <property type="match status" value="1"/>
</dbReference>
<evidence type="ECO:0000256" key="8">
    <source>
        <dbReference type="ARBA" id="ARBA00023157"/>
    </source>
</evidence>
<evidence type="ECO:0000256" key="6">
    <source>
        <dbReference type="ARBA" id="ARBA00022825"/>
    </source>
</evidence>
<comment type="subcellular location">
    <subcellularLocation>
        <location evidence="1">Secreted</location>
        <location evidence="1">Extracellular space</location>
    </subcellularLocation>
</comment>
<dbReference type="MEROPS" id="S01.B60"/>
<dbReference type="GO" id="GO:0006508">
    <property type="term" value="P:proteolysis"/>
    <property type="evidence" value="ECO:0007669"/>
    <property type="project" value="UniProtKB-KW"/>
</dbReference>
<keyword evidence="8" id="KW-1015">Disulfide bond</keyword>
<evidence type="ECO:0000256" key="3">
    <source>
        <dbReference type="ARBA" id="ARBA00022670"/>
    </source>
</evidence>
<evidence type="ECO:0000313" key="13">
    <source>
        <dbReference type="EMBL" id="EDW28872.1"/>
    </source>
</evidence>
<protein>
    <recommendedName>
        <fullName evidence="10">trypsin</fullName>
        <ecNumber evidence="10">3.4.21.4</ecNumber>
    </recommendedName>
</protein>
<keyword evidence="5" id="KW-0378">Hydrolase</keyword>
<dbReference type="PROSITE" id="PS00134">
    <property type="entry name" value="TRYPSIN_HIS"/>
    <property type="match status" value="1"/>
</dbReference>
<dbReference type="OrthoDB" id="10059102at2759"/>
<sequence>MLFKVSLLFATATLLSAGRVPRIIGGQDTPIEEDPWQVSLVVGGDHACGGSIYSKDFVITAAHCVSRVNPEELQVRAGSTLRSQGGTLHRVAAIKYYPGYSNYEFWKNDIAVIRLSEPLEFSDRVQSIRLAGEDPEAGAQAKITGWGWTFKNGAMQIPDILQGVAIPIVSRACCQLKYPEFGITEAVICAGTSHKSTLFEDSGGPLTVNKQLVGVVCGGRYGSPIMYSSVIYHKDWILGAIEALS</sequence>
<keyword evidence="7" id="KW-0865">Zymogen</keyword>
<dbReference type="PANTHER" id="PTHR24276">
    <property type="entry name" value="POLYSERASE-RELATED"/>
    <property type="match status" value="1"/>
</dbReference>
<dbReference type="InterPro" id="IPR001314">
    <property type="entry name" value="Peptidase_S1A"/>
</dbReference>
<dbReference type="InterPro" id="IPR050430">
    <property type="entry name" value="Peptidase_S1"/>
</dbReference>
<dbReference type="GO" id="GO:0004252">
    <property type="term" value="F:serine-type endopeptidase activity"/>
    <property type="evidence" value="ECO:0007669"/>
    <property type="project" value="UniProtKB-EC"/>
</dbReference>
<evidence type="ECO:0000256" key="2">
    <source>
        <dbReference type="ARBA" id="ARBA00007664"/>
    </source>
</evidence>
<dbReference type="OMA" id="ICAGTSH"/>
<evidence type="ECO:0000259" key="12">
    <source>
        <dbReference type="PROSITE" id="PS50240"/>
    </source>
</evidence>
<dbReference type="SMART" id="SM00020">
    <property type="entry name" value="Tryp_SPc"/>
    <property type="match status" value="1"/>
</dbReference>
<dbReference type="SMR" id="B4G942"/>
<evidence type="ECO:0000256" key="11">
    <source>
        <dbReference type="SAM" id="SignalP"/>
    </source>
</evidence>
<evidence type="ECO:0000256" key="5">
    <source>
        <dbReference type="ARBA" id="ARBA00022801"/>
    </source>
</evidence>
<dbReference type="Pfam" id="PF00089">
    <property type="entry name" value="Trypsin"/>
    <property type="match status" value="1"/>
</dbReference>
<proteinExistence type="inferred from homology"/>
<dbReference type="AlphaFoldDB" id="B4G942"/>
<evidence type="ECO:0000256" key="9">
    <source>
        <dbReference type="ARBA" id="ARBA00036320"/>
    </source>
</evidence>